<protein>
    <submittedName>
        <fullName evidence="2">Thiazole biosynthesis protein ThiJ</fullName>
    </submittedName>
</protein>
<feature type="domain" description="DJ-1/PfpI" evidence="1">
    <location>
        <begin position="44"/>
        <end position="248"/>
    </location>
</feature>
<dbReference type="KEGG" id="uam:UABAM_00555"/>
<accession>A0A5S9F2K1</accession>
<dbReference type="GO" id="GO:0019243">
    <property type="term" value="P:methylglyoxal catabolic process to D-lactate via S-lactoyl-glutathione"/>
    <property type="evidence" value="ECO:0007669"/>
    <property type="project" value="TreeGrafter"/>
</dbReference>
<evidence type="ECO:0000259" key="1">
    <source>
        <dbReference type="Pfam" id="PF01965"/>
    </source>
</evidence>
<dbReference type="InterPro" id="IPR002818">
    <property type="entry name" value="DJ-1/PfpI"/>
</dbReference>
<reference evidence="2 3" key="1">
    <citation type="submission" date="2019-08" db="EMBL/GenBank/DDBJ databases">
        <title>Complete genome sequence of Candidatus Uab amorphum.</title>
        <authorList>
            <person name="Shiratori T."/>
            <person name="Suzuki S."/>
            <person name="Kakizawa Y."/>
            <person name="Ishida K."/>
        </authorList>
    </citation>
    <scope>NUCLEOTIDE SEQUENCE [LARGE SCALE GENOMIC DNA]</scope>
    <source>
        <strain evidence="2 3">SRT547</strain>
    </source>
</reference>
<keyword evidence="3" id="KW-1185">Reference proteome</keyword>
<dbReference type="RefSeq" id="WP_151966463.1">
    <property type="nucleotide sequence ID" value="NZ_AP019860.1"/>
</dbReference>
<evidence type="ECO:0000313" key="2">
    <source>
        <dbReference type="EMBL" id="BBM82212.1"/>
    </source>
</evidence>
<dbReference type="Gene3D" id="3.30.70.100">
    <property type="match status" value="1"/>
</dbReference>
<proteinExistence type="predicted"/>
<dbReference type="PANTHER" id="PTHR48094:SF22">
    <property type="entry name" value="DJ-1_PFPI DOMAIN-CONTAINING PROTEIN"/>
    <property type="match status" value="1"/>
</dbReference>
<dbReference type="SUPFAM" id="SSF52317">
    <property type="entry name" value="Class I glutamine amidotransferase-like"/>
    <property type="match status" value="1"/>
</dbReference>
<evidence type="ECO:0000313" key="3">
    <source>
        <dbReference type="Proteomes" id="UP000326354"/>
    </source>
</evidence>
<dbReference type="InterPro" id="IPR029062">
    <property type="entry name" value="Class_I_gatase-like"/>
</dbReference>
<gene>
    <name evidence="2" type="ORF">UABAM_00555</name>
</gene>
<dbReference type="CDD" id="cd03141">
    <property type="entry name" value="GATase1_Hsp31_like"/>
    <property type="match status" value="1"/>
</dbReference>
<dbReference type="PANTHER" id="PTHR48094">
    <property type="entry name" value="PROTEIN/NUCLEIC ACID DEGLYCASE DJ-1-RELATED"/>
    <property type="match status" value="1"/>
</dbReference>
<dbReference type="AlphaFoldDB" id="A0A5S9F2K1"/>
<dbReference type="InterPro" id="IPR050325">
    <property type="entry name" value="Prot/Nucl_acid_deglycase"/>
</dbReference>
<dbReference type="Gene3D" id="3.40.50.880">
    <property type="match status" value="1"/>
</dbReference>
<dbReference type="GO" id="GO:0005737">
    <property type="term" value="C:cytoplasm"/>
    <property type="evidence" value="ECO:0007669"/>
    <property type="project" value="TreeGrafter"/>
</dbReference>
<dbReference type="OrthoDB" id="9800516at2"/>
<organism evidence="2 3">
    <name type="scientific">Uabimicrobium amorphum</name>
    <dbReference type="NCBI Taxonomy" id="2596890"/>
    <lineage>
        <taxon>Bacteria</taxon>
        <taxon>Pseudomonadati</taxon>
        <taxon>Planctomycetota</taxon>
        <taxon>Candidatus Uabimicrobiia</taxon>
        <taxon>Candidatus Uabimicrobiales</taxon>
        <taxon>Candidatus Uabimicrobiaceae</taxon>
        <taxon>Candidatus Uabimicrobium</taxon>
    </lineage>
</organism>
<dbReference type="Pfam" id="PF01965">
    <property type="entry name" value="DJ-1_PfpI"/>
    <property type="match status" value="1"/>
</dbReference>
<name>A0A5S9F2K1_UABAM</name>
<dbReference type="GO" id="GO:0019172">
    <property type="term" value="F:glyoxalase III activity"/>
    <property type="evidence" value="ECO:0007669"/>
    <property type="project" value="TreeGrafter"/>
</dbReference>
<dbReference type="EMBL" id="AP019860">
    <property type="protein sequence ID" value="BBM82212.1"/>
    <property type="molecule type" value="Genomic_DNA"/>
</dbReference>
<dbReference type="Proteomes" id="UP000326354">
    <property type="component" value="Chromosome"/>
</dbReference>
<sequence>MKLLLTVLLCLTCICAERDKVLVIVSSSDHITLADDSKHKTGFFLSELTIPVMALMKANYEIVFANPQGNKPVMDAVGDDVQHFSSKEEYQKAKELIQLSHFVAPVKLSTISDEQLHEFVGVFFPGGHAPMEDLCRDAQVGRVLRHFHKQQKPTALICHGPIALLAAKDENGWIYKDYNMTIFSNDEEKFAEENILHGKMKEFPAEALKKAGGKLSHAKPWTSHAVRDRELITGQNPKSDHQLTHLFIEALAKQKVSKKPLVAWNEKEPMKNNVLYNASLGTPDWSADAHIVLYVGRKKGDENFLQRLHAHVKMGRGAFVDSGCEGYVVYATEDTEIAYLWWKDVDSMYKVFSSDKGKACIADAKSFLEDVVFMPVTQKPVWLNQ</sequence>